<dbReference type="PRINTS" id="PR00702">
    <property type="entry name" value="ACRIFLAVINRP"/>
</dbReference>
<feature type="transmembrane region" description="Helical" evidence="1">
    <location>
        <begin position="521"/>
        <end position="539"/>
    </location>
</feature>
<keyword evidence="3" id="KW-1185">Reference proteome</keyword>
<feature type="transmembrane region" description="Helical" evidence="1">
    <location>
        <begin position="360"/>
        <end position="380"/>
    </location>
</feature>
<comment type="caution">
    <text evidence="2">The sequence shown here is derived from an EMBL/GenBank/DDBJ whole genome shotgun (WGS) entry which is preliminary data.</text>
</comment>
<dbReference type="Gene3D" id="1.20.1640.10">
    <property type="entry name" value="Multidrug efflux transporter AcrB transmembrane domain"/>
    <property type="match status" value="2"/>
</dbReference>
<protein>
    <submittedName>
        <fullName evidence="2">Efflux RND transporter permease subunit</fullName>
    </submittedName>
</protein>
<dbReference type="Gene3D" id="3.30.2090.10">
    <property type="entry name" value="Multidrug efflux transporter AcrB TolC docking domain, DN and DC subdomains"/>
    <property type="match status" value="2"/>
</dbReference>
<feature type="transmembrane region" description="Helical" evidence="1">
    <location>
        <begin position="881"/>
        <end position="901"/>
    </location>
</feature>
<evidence type="ECO:0000313" key="2">
    <source>
        <dbReference type="EMBL" id="MER2493657.1"/>
    </source>
</evidence>
<keyword evidence="1" id="KW-1133">Transmembrane helix</keyword>
<feature type="transmembrane region" description="Helical" evidence="1">
    <location>
        <begin position="462"/>
        <end position="489"/>
    </location>
</feature>
<sequence length="1018" mass="112965">MNIAHAALKYQKPLILIMLVLILYGLFSYFTIPAREDPEITIREALVVTQYPGMSAQRVENLITKKLEENIRQIPQLERIRSTSSTGSSVIHVEIADRYFALENIWQDLRNKVNAAQAQLPEGTLPSQVNDDFGDVAIITLALTSDGFSMGQMKDTAEHIRDTLYAVEGTKKIEILGVQQEQIFIEVANVKLAQLGVSQAQLASALQNQNIIRPGGSIDTGLRSLTVEPSGNFDSIEAIENTLISLPQLEQPILLRDIAEVTRAYIDPPDKTAYYNGEPALIFAISMLSGYNVTEYSPKIKKQIEQIQQSLPIGLSLDIATYQADQVEKTVYGVSINVIQTLVIVLVVVMLFLGVRTGLIVGSIVPCVMLITLAVMNLYGLNLERMSLATLIIALGLLVDNGIVIAEDFKSRIENGTDRLSALKEGPSELAIPLLSSSASTILFFLPLMLAQHVAGEYTRSISLVILITLMTSWLLALTVTPLLCFHFLKAGSANRSKTISKLQNVYPRVLKQTLNYRKSALCSALALFVLAIAAMQIVEQQFFPDSDRAQVLINFELEASSSSRATNQTLQDIFVWLDDKQSFPEIDSYAAYGGFGGPRFVLSLTPMDPAQHRGFIVLNVNDAEKIDALIEKLRDGFLARYPVLQARVSRMFLGPSDSSEIKIQVKGPDAEVIYDKAQQIKQLLASVKGTIDIRDDWESRITSIQVEIDQQRARRAGITSQDIAQTLQAYFSGAEITEFRDGDTIIPIIYRAQTDERNNLDRLRTMNVYSTKTNRYVPLFQIAEFSPKSYFSRIQRENLFKTISIEARHSQMTAEDLKKQIDQALQQLKDDLPLNHQIEYDGVIKESSEAQQALAANMPLVLAGVIILLVLQFNSFRRPLIIIITIPLSFIGAVAGLLIMQAPFGFMVSLGLYSLAGIIINNAIVLIDKIDTLRKQEQSVEQAIHNACKNRLRPITMTTVTTILGLMPLILSKDPLFYGLAVVLAFGLAVGTVLTLGIVPVLYAMLFNDEADKKRYN</sequence>
<dbReference type="EMBL" id="JBELOE010000265">
    <property type="protein sequence ID" value="MER2493657.1"/>
    <property type="molecule type" value="Genomic_DNA"/>
</dbReference>
<keyword evidence="1" id="KW-0472">Membrane</keyword>
<dbReference type="Gene3D" id="3.30.70.1430">
    <property type="entry name" value="Multidrug efflux transporter AcrB pore domain"/>
    <property type="match status" value="2"/>
</dbReference>
<feature type="transmembrane region" description="Helical" evidence="1">
    <location>
        <begin position="12"/>
        <end position="32"/>
    </location>
</feature>
<dbReference type="SUPFAM" id="SSF82866">
    <property type="entry name" value="Multidrug efflux transporter AcrB transmembrane domain"/>
    <property type="match status" value="2"/>
</dbReference>
<dbReference type="Pfam" id="PF00873">
    <property type="entry name" value="ACR_tran"/>
    <property type="match status" value="1"/>
</dbReference>
<dbReference type="Gene3D" id="3.30.70.1440">
    <property type="entry name" value="Multidrug efflux transporter AcrB pore domain"/>
    <property type="match status" value="1"/>
</dbReference>
<dbReference type="RefSeq" id="WP_350402725.1">
    <property type="nucleotide sequence ID" value="NZ_JBELOE010000265.1"/>
</dbReference>
<dbReference type="Proteomes" id="UP001467690">
    <property type="component" value="Unassembled WGS sequence"/>
</dbReference>
<keyword evidence="1" id="KW-0812">Transmembrane</keyword>
<evidence type="ECO:0000256" key="1">
    <source>
        <dbReference type="SAM" id="Phobius"/>
    </source>
</evidence>
<dbReference type="PANTHER" id="PTHR32063:SF18">
    <property type="entry name" value="CATION EFFLUX SYSTEM PROTEIN"/>
    <property type="match status" value="1"/>
</dbReference>
<dbReference type="InterPro" id="IPR001036">
    <property type="entry name" value="Acrflvin-R"/>
</dbReference>
<feature type="transmembrane region" description="Helical" evidence="1">
    <location>
        <begin position="907"/>
        <end position="928"/>
    </location>
</feature>
<reference evidence="2 3" key="1">
    <citation type="submission" date="2024-06" db="EMBL/GenBank/DDBJ databases">
        <authorList>
            <person name="Chen R.Y."/>
        </authorList>
    </citation>
    <scope>NUCLEOTIDE SEQUENCE [LARGE SCALE GENOMIC DNA]</scope>
    <source>
        <strain evidence="2 3">D2</strain>
    </source>
</reference>
<accession>A0ABV1RLW9</accession>
<dbReference type="Gene3D" id="3.30.70.1320">
    <property type="entry name" value="Multidrug efflux transporter AcrB pore domain like"/>
    <property type="match status" value="1"/>
</dbReference>
<dbReference type="InterPro" id="IPR027463">
    <property type="entry name" value="AcrB_DN_DC_subdom"/>
</dbReference>
<feature type="transmembrane region" description="Helical" evidence="1">
    <location>
        <begin position="953"/>
        <end position="972"/>
    </location>
</feature>
<feature type="transmembrane region" description="Helical" evidence="1">
    <location>
        <begin position="855"/>
        <end position="874"/>
    </location>
</feature>
<evidence type="ECO:0000313" key="3">
    <source>
        <dbReference type="Proteomes" id="UP001467690"/>
    </source>
</evidence>
<proteinExistence type="predicted"/>
<dbReference type="SUPFAM" id="SSF82714">
    <property type="entry name" value="Multidrug efflux transporter AcrB TolC docking domain, DN and DC subdomains"/>
    <property type="match status" value="2"/>
</dbReference>
<dbReference type="SUPFAM" id="SSF82693">
    <property type="entry name" value="Multidrug efflux transporter AcrB pore domain, PN1, PN2, PC1 and PC2 subdomains"/>
    <property type="match status" value="2"/>
</dbReference>
<feature type="transmembrane region" description="Helical" evidence="1">
    <location>
        <begin position="978"/>
        <end position="1007"/>
    </location>
</feature>
<feature type="transmembrane region" description="Helical" evidence="1">
    <location>
        <begin position="386"/>
        <end position="409"/>
    </location>
</feature>
<name>A0ABV1RLW9_9ALTE</name>
<organism evidence="2 3">
    <name type="scientific">Catenovulum sediminis</name>
    <dbReference type="NCBI Taxonomy" id="1740262"/>
    <lineage>
        <taxon>Bacteria</taxon>
        <taxon>Pseudomonadati</taxon>
        <taxon>Pseudomonadota</taxon>
        <taxon>Gammaproteobacteria</taxon>
        <taxon>Alteromonadales</taxon>
        <taxon>Alteromonadaceae</taxon>
        <taxon>Catenovulum</taxon>
    </lineage>
</organism>
<gene>
    <name evidence="2" type="ORF">ABS311_17395</name>
</gene>
<dbReference type="PANTHER" id="PTHR32063">
    <property type="match status" value="1"/>
</dbReference>
<feature type="transmembrane region" description="Helical" evidence="1">
    <location>
        <begin position="430"/>
        <end position="450"/>
    </location>
</feature>
<feature type="transmembrane region" description="Helical" evidence="1">
    <location>
        <begin position="331"/>
        <end position="353"/>
    </location>
</feature>